<accession>A0A2P5B4C6</accession>
<reference evidence="2" key="1">
    <citation type="submission" date="2016-06" db="EMBL/GenBank/DDBJ databases">
        <title>Parallel loss of symbiosis genes in relatives of nitrogen-fixing non-legume Parasponia.</title>
        <authorList>
            <person name="Van Velzen R."/>
            <person name="Holmer R."/>
            <person name="Bu F."/>
            <person name="Rutten L."/>
            <person name="Van Zeijl A."/>
            <person name="Liu W."/>
            <person name="Santuari L."/>
            <person name="Cao Q."/>
            <person name="Sharma T."/>
            <person name="Shen D."/>
            <person name="Roswanjaya Y."/>
            <person name="Wardhani T."/>
            <person name="Kalhor M.S."/>
            <person name="Jansen J."/>
            <person name="Van den Hoogen J."/>
            <person name="Gungor B."/>
            <person name="Hartog M."/>
            <person name="Hontelez J."/>
            <person name="Verver J."/>
            <person name="Yang W.-C."/>
            <person name="Schijlen E."/>
            <person name="Repin R."/>
            <person name="Schilthuizen M."/>
            <person name="Schranz E."/>
            <person name="Heidstra R."/>
            <person name="Miyata K."/>
            <person name="Fedorova E."/>
            <person name="Kohlen W."/>
            <person name="Bisseling T."/>
            <person name="Smit S."/>
            <person name="Geurts R."/>
        </authorList>
    </citation>
    <scope>NUCLEOTIDE SEQUENCE [LARGE SCALE GENOMIC DNA]</scope>
    <source>
        <strain evidence="2">cv. WU1-14</strain>
    </source>
</reference>
<gene>
    <name evidence="1" type="ORF">PanWU01x14_272520</name>
</gene>
<dbReference type="EMBL" id="JXTB01000367">
    <property type="protein sequence ID" value="PON43635.1"/>
    <property type="molecule type" value="Genomic_DNA"/>
</dbReference>
<dbReference type="Proteomes" id="UP000237105">
    <property type="component" value="Unassembled WGS sequence"/>
</dbReference>
<protein>
    <submittedName>
        <fullName evidence="1">Uncharacterized protein</fullName>
    </submittedName>
</protein>
<keyword evidence="2" id="KW-1185">Reference proteome</keyword>
<comment type="caution">
    <text evidence="1">The sequence shown here is derived from an EMBL/GenBank/DDBJ whole genome shotgun (WGS) entry which is preliminary data.</text>
</comment>
<sequence length="114" mass="13720">MILNLTVTFSKKNTYFFFLNPNKKKLNSLEFFFSSKNKYMSPKSTKQYKNLRLKLRTLKFRDQNKILFEPAEETLKFLDIRFSRMLVLLKLTFLLRFALLHSSFGYNNNSKNNN</sequence>
<dbReference type="AlphaFoldDB" id="A0A2P5B4C6"/>
<name>A0A2P5B4C6_PARAD</name>
<evidence type="ECO:0000313" key="2">
    <source>
        <dbReference type="Proteomes" id="UP000237105"/>
    </source>
</evidence>
<evidence type="ECO:0000313" key="1">
    <source>
        <dbReference type="EMBL" id="PON43635.1"/>
    </source>
</evidence>
<organism evidence="1 2">
    <name type="scientific">Parasponia andersonii</name>
    <name type="common">Sponia andersonii</name>
    <dbReference type="NCBI Taxonomy" id="3476"/>
    <lineage>
        <taxon>Eukaryota</taxon>
        <taxon>Viridiplantae</taxon>
        <taxon>Streptophyta</taxon>
        <taxon>Embryophyta</taxon>
        <taxon>Tracheophyta</taxon>
        <taxon>Spermatophyta</taxon>
        <taxon>Magnoliopsida</taxon>
        <taxon>eudicotyledons</taxon>
        <taxon>Gunneridae</taxon>
        <taxon>Pentapetalae</taxon>
        <taxon>rosids</taxon>
        <taxon>fabids</taxon>
        <taxon>Rosales</taxon>
        <taxon>Cannabaceae</taxon>
        <taxon>Parasponia</taxon>
    </lineage>
</organism>
<proteinExistence type="predicted"/>
<dbReference type="OrthoDB" id="10430536at2759"/>